<organism evidence="1 2">
    <name type="scientific">Streptomyces antimicrobicus</name>
    <dbReference type="NCBI Taxonomy" id="2883108"/>
    <lineage>
        <taxon>Bacteria</taxon>
        <taxon>Bacillati</taxon>
        <taxon>Actinomycetota</taxon>
        <taxon>Actinomycetes</taxon>
        <taxon>Kitasatosporales</taxon>
        <taxon>Streptomycetaceae</taxon>
        <taxon>Streptomyces</taxon>
    </lineage>
</organism>
<dbReference type="SUPFAM" id="SSF47413">
    <property type="entry name" value="lambda repressor-like DNA-binding domains"/>
    <property type="match status" value="1"/>
</dbReference>
<comment type="caution">
    <text evidence="1">The sequence shown here is derived from an EMBL/GenBank/DDBJ whole genome shotgun (WGS) entry which is preliminary data.</text>
</comment>
<proteinExistence type="predicted"/>
<dbReference type="InterPro" id="IPR010982">
    <property type="entry name" value="Lambda_DNA-bd_dom_sf"/>
</dbReference>
<dbReference type="Gene3D" id="1.10.260.40">
    <property type="entry name" value="lambda repressor-like DNA-binding domains"/>
    <property type="match status" value="1"/>
</dbReference>
<dbReference type="Proteomes" id="UP001199054">
    <property type="component" value="Unassembled WGS sequence"/>
</dbReference>
<protein>
    <submittedName>
        <fullName evidence="1">Helix-turn-helix transcriptional regulator</fullName>
    </submittedName>
</protein>
<keyword evidence="2" id="KW-1185">Reference proteome</keyword>
<sequence length="98" mass="10349">MPSTEALLRLTVSALMYATGETQSDLARGLRLSQGQVSRKQAGSDKGSSWTLGDLDRLSAHYGIPVPDLLCGADHAVSRLPTQRRAATVGGLQTTITP</sequence>
<evidence type="ECO:0000313" key="1">
    <source>
        <dbReference type="EMBL" id="MCB5181492.1"/>
    </source>
</evidence>
<gene>
    <name evidence="1" type="ORF">LG632_19150</name>
</gene>
<evidence type="ECO:0000313" key="2">
    <source>
        <dbReference type="Proteomes" id="UP001199054"/>
    </source>
</evidence>
<dbReference type="EMBL" id="JAJAUY010000077">
    <property type="protein sequence ID" value="MCB5181492.1"/>
    <property type="molecule type" value="Genomic_DNA"/>
</dbReference>
<accession>A0ABS8BA53</accession>
<name>A0ABS8BA53_9ACTN</name>
<reference evidence="1 2" key="1">
    <citation type="submission" date="2021-10" db="EMBL/GenBank/DDBJ databases">
        <title>Streptomyces sp. strain SMC 277, a novel streptomycete isolated from soil.</title>
        <authorList>
            <person name="Chanama M."/>
        </authorList>
    </citation>
    <scope>NUCLEOTIDE SEQUENCE [LARGE SCALE GENOMIC DNA]</scope>
    <source>
        <strain evidence="1 2">SMC 277</strain>
    </source>
</reference>